<dbReference type="AlphaFoldDB" id="A0A381VHZ5"/>
<gene>
    <name evidence="1" type="ORF">METZ01_LOCUS92830</name>
</gene>
<reference evidence="1" key="1">
    <citation type="submission" date="2018-05" db="EMBL/GenBank/DDBJ databases">
        <authorList>
            <person name="Lanie J.A."/>
            <person name="Ng W.-L."/>
            <person name="Kazmierczak K.M."/>
            <person name="Andrzejewski T.M."/>
            <person name="Davidsen T.M."/>
            <person name="Wayne K.J."/>
            <person name="Tettelin H."/>
            <person name="Glass J.I."/>
            <person name="Rusch D."/>
            <person name="Podicherti R."/>
            <person name="Tsui H.-C.T."/>
            <person name="Winkler M.E."/>
        </authorList>
    </citation>
    <scope>NUCLEOTIDE SEQUENCE</scope>
</reference>
<proteinExistence type="predicted"/>
<evidence type="ECO:0008006" key="2">
    <source>
        <dbReference type="Google" id="ProtNLM"/>
    </source>
</evidence>
<evidence type="ECO:0000313" key="1">
    <source>
        <dbReference type="EMBL" id="SVA39976.1"/>
    </source>
</evidence>
<dbReference type="EMBL" id="UINC01008895">
    <property type="protein sequence ID" value="SVA39976.1"/>
    <property type="molecule type" value="Genomic_DNA"/>
</dbReference>
<sequence>VLSEDEGTLYVANPDSGSVSAVDVGAGVLRWEAPVGQGPAALSLDPAGERVYVAVTGSDSVVALDARRGAR</sequence>
<protein>
    <recommendedName>
        <fullName evidence="2">SMP-30/Gluconolactonase/LRE-like region domain-containing protein</fullName>
    </recommendedName>
</protein>
<feature type="non-terminal residue" evidence="1">
    <location>
        <position position="71"/>
    </location>
</feature>
<dbReference type="SUPFAM" id="SSF50974">
    <property type="entry name" value="Nitrous oxide reductase, N-terminal domain"/>
    <property type="match status" value="1"/>
</dbReference>
<dbReference type="InterPro" id="IPR015943">
    <property type="entry name" value="WD40/YVTN_repeat-like_dom_sf"/>
</dbReference>
<accession>A0A381VHZ5</accession>
<dbReference type="InterPro" id="IPR011045">
    <property type="entry name" value="N2O_reductase_N"/>
</dbReference>
<feature type="non-terminal residue" evidence="1">
    <location>
        <position position="1"/>
    </location>
</feature>
<name>A0A381VHZ5_9ZZZZ</name>
<dbReference type="Gene3D" id="2.130.10.10">
    <property type="entry name" value="YVTN repeat-like/Quinoprotein amine dehydrogenase"/>
    <property type="match status" value="1"/>
</dbReference>
<organism evidence="1">
    <name type="scientific">marine metagenome</name>
    <dbReference type="NCBI Taxonomy" id="408172"/>
    <lineage>
        <taxon>unclassified sequences</taxon>
        <taxon>metagenomes</taxon>
        <taxon>ecological metagenomes</taxon>
    </lineage>
</organism>